<keyword evidence="2" id="KW-1185">Reference proteome</keyword>
<feature type="non-terminal residue" evidence="1">
    <location>
        <position position="1"/>
    </location>
</feature>
<evidence type="ECO:0000313" key="2">
    <source>
        <dbReference type="Proteomes" id="UP000789405"/>
    </source>
</evidence>
<dbReference type="Proteomes" id="UP000789405">
    <property type="component" value="Unassembled WGS sequence"/>
</dbReference>
<proteinExistence type="predicted"/>
<accession>A0A9N9DG16</accession>
<protein>
    <submittedName>
        <fullName evidence="1">2043_t:CDS:1</fullName>
    </submittedName>
</protein>
<organism evidence="1 2">
    <name type="scientific">Dentiscutata erythropus</name>
    <dbReference type="NCBI Taxonomy" id="1348616"/>
    <lineage>
        <taxon>Eukaryota</taxon>
        <taxon>Fungi</taxon>
        <taxon>Fungi incertae sedis</taxon>
        <taxon>Mucoromycota</taxon>
        <taxon>Glomeromycotina</taxon>
        <taxon>Glomeromycetes</taxon>
        <taxon>Diversisporales</taxon>
        <taxon>Gigasporaceae</taxon>
        <taxon>Dentiscutata</taxon>
    </lineage>
</organism>
<comment type="caution">
    <text evidence="1">The sequence shown here is derived from an EMBL/GenBank/DDBJ whole genome shotgun (WGS) entry which is preliminary data.</text>
</comment>
<dbReference type="EMBL" id="CAJVPY010005046">
    <property type="protein sequence ID" value="CAG8634165.1"/>
    <property type="molecule type" value="Genomic_DNA"/>
</dbReference>
<gene>
    <name evidence="1" type="ORF">DERYTH_LOCUS9304</name>
</gene>
<evidence type="ECO:0000313" key="1">
    <source>
        <dbReference type="EMBL" id="CAG8634165.1"/>
    </source>
</evidence>
<dbReference type="AlphaFoldDB" id="A0A9N9DG16"/>
<sequence length="47" mass="5435">ICIYKIIVGDKRPSVKWEVEEVAVSEIGCRRSGLWKWEWIVGEVGCQ</sequence>
<name>A0A9N9DG16_9GLOM</name>
<reference evidence="1" key="1">
    <citation type="submission" date="2021-06" db="EMBL/GenBank/DDBJ databases">
        <authorList>
            <person name="Kallberg Y."/>
            <person name="Tangrot J."/>
            <person name="Rosling A."/>
        </authorList>
    </citation>
    <scope>NUCLEOTIDE SEQUENCE</scope>
    <source>
        <strain evidence="1">MA453B</strain>
    </source>
</reference>